<dbReference type="OrthoDB" id="794757at2"/>
<reference evidence="1 2" key="1">
    <citation type="submission" date="2016-10" db="EMBL/GenBank/DDBJ databases">
        <authorList>
            <person name="de Groot N.N."/>
        </authorList>
    </citation>
    <scope>NUCLEOTIDE SEQUENCE [LARGE SCALE GENOMIC DNA]</scope>
    <source>
        <strain evidence="1 2">DSM 25186</strain>
    </source>
</reference>
<gene>
    <name evidence="1" type="ORF">SAMN05421823_107227</name>
</gene>
<evidence type="ECO:0000313" key="1">
    <source>
        <dbReference type="EMBL" id="SDL67799.1"/>
    </source>
</evidence>
<name>A0A1G9M0N1_9BACT</name>
<keyword evidence="2" id="KW-1185">Reference proteome</keyword>
<dbReference type="EMBL" id="FNFO01000007">
    <property type="protein sequence ID" value="SDL67799.1"/>
    <property type="molecule type" value="Genomic_DNA"/>
</dbReference>
<dbReference type="STRING" id="1075417.SAMN05421823_107227"/>
<accession>A0A1G9M0N1</accession>
<protein>
    <submittedName>
        <fullName evidence="1">Uncharacterized protein</fullName>
    </submittedName>
</protein>
<evidence type="ECO:0000313" key="2">
    <source>
        <dbReference type="Proteomes" id="UP000198510"/>
    </source>
</evidence>
<proteinExistence type="predicted"/>
<dbReference type="Proteomes" id="UP000198510">
    <property type="component" value="Unassembled WGS sequence"/>
</dbReference>
<sequence length="195" mass="22176">MKIRLTYGLGLALLLSGGCVERPESTLAGEAPRFFDVKGFVDTQVALLQQKQPALTKRVFIDGERQEKQLQKVDWSRELAQFRDADLNKPAWRDSYTIDTVATDAGRTVVYTALDQDLPVDKLQVTMEPNTGEVLGLRADLRSHNLLYDSRRQLMLECQPQAQEAVQVTHYRLKGYQKLVLRDSVRFDVEVQVVP</sequence>
<dbReference type="RefSeq" id="WP_089684624.1">
    <property type="nucleotide sequence ID" value="NZ_FNFO01000007.1"/>
</dbReference>
<dbReference type="PROSITE" id="PS51257">
    <property type="entry name" value="PROKAR_LIPOPROTEIN"/>
    <property type="match status" value="1"/>
</dbReference>
<dbReference type="AlphaFoldDB" id="A0A1G9M0N1"/>
<organism evidence="1 2">
    <name type="scientific">Catalinimonas alkaloidigena</name>
    <dbReference type="NCBI Taxonomy" id="1075417"/>
    <lineage>
        <taxon>Bacteria</taxon>
        <taxon>Pseudomonadati</taxon>
        <taxon>Bacteroidota</taxon>
        <taxon>Cytophagia</taxon>
        <taxon>Cytophagales</taxon>
        <taxon>Catalimonadaceae</taxon>
        <taxon>Catalinimonas</taxon>
    </lineage>
</organism>